<dbReference type="Proteomes" id="UP000826271">
    <property type="component" value="Unassembled WGS sequence"/>
</dbReference>
<dbReference type="EMBL" id="WHWC01000004">
    <property type="protein sequence ID" value="KAG8385004.1"/>
    <property type="molecule type" value="Genomic_DNA"/>
</dbReference>
<feature type="transmembrane region" description="Helical" evidence="10">
    <location>
        <begin position="240"/>
        <end position="264"/>
    </location>
</feature>
<evidence type="ECO:0000256" key="4">
    <source>
        <dbReference type="ARBA" id="ARBA00022737"/>
    </source>
</evidence>
<protein>
    <recommendedName>
        <fullName evidence="11">DRBM domain-containing protein</fullName>
    </recommendedName>
</protein>
<keyword evidence="4" id="KW-0677">Repeat</keyword>
<evidence type="ECO:0000256" key="7">
    <source>
        <dbReference type="ARBA" id="ARBA00023136"/>
    </source>
</evidence>
<dbReference type="AlphaFoldDB" id="A0AAV6XPV7"/>
<comment type="caution">
    <text evidence="12">The sequence shown here is derived from an EMBL/GenBank/DDBJ whole genome shotgun (WGS) entry which is preliminary data.</text>
</comment>
<dbReference type="GO" id="GO:0016409">
    <property type="term" value="F:palmitoyltransferase activity"/>
    <property type="evidence" value="ECO:0007669"/>
    <property type="project" value="InterPro"/>
</dbReference>
<evidence type="ECO:0000256" key="8">
    <source>
        <dbReference type="PROSITE-ProRule" id="PRU00266"/>
    </source>
</evidence>
<accession>A0AAV6XPV7</accession>
<evidence type="ECO:0000256" key="6">
    <source>
        <dbReference type="ARBA" id="ARBA00022989"/>
    </source>
</evidence>
<feature type="region of interest" description="Disordered" evidence="9">
    <location>
        <begin position="681"/>
        <end position="700"/>
    </location>
</feature>
<organism evidence="12 13">
    <name type="scientific">Buddleja alternifolia</name>
    <dbReference type="NCBI Taxonomy" id="168488"/>
    <lineage>
        <taxon>Eukaryota</taxon>
        <taxon>Viridiplantae</taxon>
        <taxon>Streptophyta</taxon>
        <taxon>Embryophyta</taxon>
        <taxon>Tracheophyta</taxon>
        <taxon>Spermatophyta</taxon>
        <taxon>Magnoliopsida</taxon>
        <taxon>eudicotyledons</taxon>
        <taxon>Gunneridae</taxon>
        <taxon>Pentapetalae</taxon>
        <taxon>asterids</taxon>
        <taxon>lamiids</taxon>
        <taxon>Lamiales</taxon>
        <taxon>Scrophulariaceae</taxon>
        <taxon>Buddlejeae</taxon>
        <taxon>Buddleja</taxon>
    </lineage>
</organism>
<dbReference type="PROSITE" id="PS50137">
    <property type="entry name" value="DS_RBD"/>
    <property type="match status" value="2"/>
</dbReference>
<evidence type="ECO:0000256" key="9">
    <source>
        <dbReference type="SAM" id="MobiDB-lite"/>
    </source>
</evidence>
<feature type="compositionally biased region" description="Low complexity" evidence="9">
    <location>
        <begin position="902"/>
        <end position="931"/>
    </location>
</feature>
<feature type="domain" description="DRBM" evidence="11">
    <location>
        <begin position="492"/>
        <end position="561"/>
    </location>
</feature>
<dbReference type="PANTHER" id="PTHR46031:SF29">
    <property type="entry name" value="DRBM DOMAIN-CONTAINING PROTEIN"/>
    <property type="match status" value="1"/>
</dbReference>
<dbReference type="InterPro" id="IPR044450">
    <property type="entry name" value="AtDRB-like_DSRM_1"/>
</dbReference>
<dbReference type="Gene3D" id="3.30.160.20">
    <property type="match status" value="2"/>
</dbReference>
<dbReference type="FunFam" id="3.30.160.20:FF:000036">
    <property type="entry name" value="Double-stranded RNA-binding protein 2"/>
    <property type="match status" value="1"/>
</dbReference>
<dbReference type="GO" id="GO:0003725">
    <property type="term" value="F:double-stranded RNA binding"/>
    <property type="evidence" value="ECO:0007669"/>
    <property type="project" value="InterPro"/>
</dbReference>
<feature type="transmembrane region" description="Helical" evidence="10">
    <location>
        <begin position="81"/>
        <end position="101"/>
    </location>
</feature>
<comment type="subcellular location">
    <subcellularLocation>
        <location evidence="1">Endomembrane system</location>
        <topology evidence="1">Multi-pass membrane protein</topology>
    </subcellularLocation>
</comment>
<dbReference type="SMART" id="SM00358">
    <property type="entry name" value="DSRM"/>
    <property type="match status" value="2"/>
</dbReference>
<sequence length="938" mass="104770">MYVVPPPNRSDPLSGSTNGSDELRIYQTWKGSNKFFLQGRFIFGPDVRSLALTIFLIVAPVTVFCVFVARKLMDDFSDHWGISIMVIAVIFTFYDLILLLLTSGRDPGIIPRNAHPPEPEGYDGGAEGAQTPQLRLPRIKEVEVNGITVKIKYCDTCMLYRPPRCSHCSICNNCVERFDHHCPWVGQCIGLRNYRFFFMFVFSTTLLCIYVFGFCWIYIKRITDAEGTSIWRAMIKTPASIVLIVYTFIAVWFVGGLTAFHLYLISTNQTTYENFRYRYDRRANPYNKGVVENFKEIFCGPTAPSKNNFRAKVPREPALPTRSVAGGFVSPNMGKAVDDIEMGRKAVWGDVGAVLDHHEGQLSDNDGLNAKDGGLGEMSPEIRTTVDEGDQWENQTERVGAAAQTEEWNPSYDETNPSFSELGRTPFVDPLKCGFGYCLGRNVLPYVGAADFAVLWDQAWYKVACLRMLLGRRYYAVEKVKLVAVTKTKTTMYKNQLQELAQRSCFNLPSYACIREGPDHAPRFRASVNFNGEIFESPTYSTTLRQAEHAAAEVALNSLSARGPSRSLTARVLETAHRAGLKLPLYTTIRSGPGHVPVFTSTVELAGMNFTGESAKTKKQAEKNAAIAAWAALKRMPNLGSLSLISKESEDQDHVIVGRVLSTLGRRNESRMVRRRDQFQGRGRMQRLHRDNNTNNSSVQKQQWKFMDPFSESSFENCRQKQSNFLSLLPPPPPRTLSKILPPNLPKDCPPIYQSKSSIEMMGNSQVQEILPQFDELQRGDEYEHEWINKISEEIKKKPVELEVGSSSNSSLLNFQYGGKSVYNPFPVLPTAAAKLNFLLPDRTAENSKTPQMEVPQFKGPYGCSSSSQIGRSTFSGVYHHPQRIAPAVQIRSVVPVCAAPPVSLRSSPSMKEEAASSSSSSSSSAELVASTLSKLNL</sequence>
<evidence type="ECO:0000259" key="11">
    <source>
        <dbReference type="PROSITE" id="PS50137"/>
    </source>
</evidence>
<dbReference type="InterPro" id="IPR001594">
    <property type="entry name" value="Palmitoyltrfase_DHHC"/>
</dbReference>
<feature type="transmembrane region" description="Helical" evidence="10">
    <location>
        <begin position="196"/>
        <end position="219"/>
    </location>
</feature>
<evidence type="ECO:0000256" key="1">
    <source>
        <dbReference type="ARBA" id="ARBA00004127"/>
    </source>
</evidence>
<dbReference type="GO" id="GO:0012505">
    <property type="term" value="C:endomembrane system"/>
    <property type="evidence" value="ECO:0007669"/>
    <property type="project" value="UniProtKB-SubCell"/>
</dbReference>
<gene>
    <name evidence="12" type="ORF">BUALT_Bualt04G0177100</name>
</gene>
<proteinExistence type="inferred from homology"/>
<dbReference type="Pfam" id="PF01529">
    <property type="entry name" value="DHHC"/>
    <property type="match status" value="1"/>
</dbReference>
<keyword evidence="3 10" id="KW-0812">Transmembrane</keyword>
<evidence type="ECO:0000313" key="12">
    <source>
        <dbReference type="EMBL" id="KAG8385004.1"/>
    </source>
</evidence>
<evidence type="ECO:0000313" key="13">
    <source>
        <dbReference type="Proteomes" id="UP000826271"/>
    </source>
</evidence>
<keyword evidence="6 10" id="KW-1133">Transmembrane helix</keyword>
<dbReference type="PROSITE" id="PS50216">
    <property type="entry name" value="DHHC"/>
    <property type="match status" value="1"/>
</dbReference>
<evidence type="ECO:0000256" key="3">
    <source>
        <dbReference type="ARBA" id="ARBA00022692"/>
    </source>
</evidence>
<name>A0AAV6XPV7_9LAMI</name>
<dbReference type="CDD" id="cd19907">
    <property type="entry name" value="DSRM_AtDRB-like_rpt1"/>
    <property type="match status" value="1"/>
</dbReference>
<keyword evidence="7 10" id="KW-0472">Membrane</keyword>
<comment type="similarity">
    <text evidence="2">Belongs to the DHHC palmitoyltransferase family.</text>
</comment>
<dbReference type="PANTHER" id="PTHR46031">
    <property type="match status" value="1"/>
</dbReference>
<keyword evidence="5 8" id="KW-0694">RNA-binding</keyword>
<dbReference type="InterPro" id="IPR014720">
    <property type="entry name" value="dsRBD_dom"/>
</dbReference>
<keyword evidence="13" id="KW-1185">Reference proteome</keyword>
<dbReference type="Pfam" id="PF00035">
    <property type="entry name" value="dsrm"/>
    <property type="match status" value="2"/>
</dbReference>
<evidence type="ECO:0000256" key="2">
    <source>
        <dbReference type="ARBA" id="ARBA00008574"/>
    </source>
</evidence>
<reference evidence="12" key="1">
    <citation type="submission" date="2019-10" db="EMBL/GenBank/DDBJ databases">
        <authorList>
            <person name="Zhang R."/>
            <person name="Pan Y."/>
            <person name="Wang J."/>
            <person name="Ma R."/>
            <person name="Yu S."/>
        </authorList>
    </citation>
    <scope>NUCLEOTIDE SEQUENCE</scope>
    <source>
        <strain evidence="12">LA-IB0</strain>
        <tissue evidence="12">Leaf</tissue>
    </source>
</reference>
<feature type="transmembrane region" description="Helical" evidence="10">
    <location>
        <begin position="50"/>
        <end position="69"/>
    </location>
</feature>
<evidence type="ECO:0000256" key="10">
    <source>
        <dbReference type="SAM" id="Phobius"/>
    </source>
</evidence>
<evidence type="ECO:0000256" key="5">
    <source>
        <dbReference type="ARBA" id="ARBA00022884"/>
    </source>
</evidence>
<feature type="region of interest" description="Disordered" evidence="9">
    <location>
        <begin position="902"/>
        <end position="938"/>
    </location>
</feature>
<dbReference type="SUPFAM" id="SSF54768">
    <property type="entry name" value="dsRNA-binding domain-like"/>
    <property type="match status" value="2"/>
</dbReference>
<feature type="domain" description="DRBM" evidence="11">
    <location>
        <begin position="567"/>
        <end position="635"/>
    </location>
</feature>